<feature type="domain" description="ABC transmembrane type-1" evidence="9">
    <location>
        <begin position="96"/>
        <end position="310"/>
    </location>
</feature>
<keyword evidence="3" id="KW-1003">Cell membrane</keyword>
<dbReference type="EMBL" id="WMBA01000070">
    <property type="protein sequence ID" value="MTD58532.1"/>
    <property type="molecule type" value="Genomic_DNA"/>
</dbReference>
<evidence type="ECO:0000256" key="1">
    <source>
        <dbReference type="ARBA" id="ARBA00004651"/>
    </source>
</evidence>
<comment type="caution">
    <text evidence="10">The sequence shown here is derived from an EMBL/GenBank/DDBJ whole genome shotgun (WGS) entry which is preliminary data.</text>
</comment>
<feature type="transmembrane region" description="Helical" evidence="7">
    <location>
        <begin position="43"/>
        <end position="65"/>
    </location>
</feature>
<dbReference type="Gene3D" id="1.10.3720.10">
    <property type="entry name" value="MetI-like"/>
    <property type="match status" value="1"/>
</dbReference>
<keyword evidence="5 7" id="KW-1133">Transmembrane helix</keyword>
<comment type="subcellular location">
    <subcellularLocation>
        <location evidence="1 7">Cell membrane</location>
        <topology evidence="1 7">Multi-pass membrane protein</topology>
    </subcellularLocation>
</comment>
<feature type="transmembrane region" description="Helical" evidence="7">
    <location>
        <begin position="133"/>
        <end position="155"/>
    </location>
</feature>
<keyword evidence="6 7" id="KW-0472">Membrane</keyword>
<proteinExistence type="inferred from homology"/>
<keyword evidence="4 7" id="KW-0812">Transmembrane</keyword>
<feature type="transmembrane region" description="Helical" evidence="7">
    <location>
        <begin position="183"/>
        <end position="210"/>
    </location>
</feature>
<gene>
    <name evidence="10" type="ORF">GKO32_31825</name>
</gene>
<dbReference type="PANTHER" id="PTHR30193">
    <property type="entry name" value="ABC TRANSPORTER PERMEASE PROTEIN"/>
    <property type="match status" value="1"/>
</dbReference>
<dbReference type="OrthoDB" id="4053402at2"/>
<organism evidence="10 11">
    <name type="scientific">Amycolatopsis pithecellobii</name>
    <dbReference type="NCBI Taxonomy" id="664692"/>
    <lineage>
        <taxon>Bacteria</taxon>
        <taxon>Bacillati</taxon>
        <taxon>Actinomycetota</taxon>
        <taxon>Actinomycetes</taxon>
        <taxon>Pseudonocardiales</taxon>
        <taxon>Pseudonocardiaceae</taxon>
        <taxon>Amycolatopsis</taxon>
    </lineage>
</organism>
<dbReference type="GO" id="GO:0005886">
    <property type="term" value="C:plasma membrane"/>
    <property type="evidence" value="ECO:0007669"/>
    <property type="project" value="UniProtKB-SubCell"/>
</dbReference>
<evidence type="ECO:0000256" key="7">
    <source>
        <dbReference type="RuleBase" id="RU363032"/>
    </source>
</evidence>
<dbReference type="CDD" id="cd06261">
    <property type="entry name" value="TM_PBP2"/>
    <property type="match status" value="1"/>
</dbReference>
<feature type="transmembrane region" description="Helical" evidence="7">
    <location>
        <begin position="101"/>
        <end position="121"/>
    </location>
</feature>
<evidence type="ECO:0000256" key="6">
    <source>
        <dbReference type="ARBA" id="ARBA00023136"/>
    </source>
</evidence>
<feature type="region of interest" description="Disordered" evidence="8">
    <location>
        <begin position="1"/>
        <end position="36"/>
    </location>
</feature>
<keyword evidence="2 7" id="KW-0813">Transport</keyword>
<accession>A0A6N7Z9X5</accession>
<dbReference type="AlphaFoldDB" id="A0A6N7Z9X5"/>
<feature type="transmembrane region" description="Helical" evidence="7">
    <location>
        <begin position="240"/>
        <end position="263"/>
    </location>
</feature>
<dbReference type="GO" id="GO:0055085">
    <property type="term" value="P:transmembrane transport"/>
    <property type="evidence" value="ECO:0007669"/>
    <property type="project" value="InterPro"/>
</dbReference>
<dbReference type="InterPro" id="IPR000515">
    <property type="entry name" value="MetI-like"/>
</dbReference>
<dbReference type="Proteomes" id="UP000440096">
    <property type="component" value="Unassembled WGS sequence"/>
</dbReference>
<evidence type="ECO:0000256" key="8">
    <source>
        <dbReference type="SAM" id="MobiDB-lite"/>
    </source>
</evidence>
<feature type="transmembrane region" description="Helical" evidence="7">
    <location>
        <begin position="289"/>
        <end position="313"/>
    </location>
</feature>
<reference evidence="10 11" key="1">
    <citation type="submission" date="2019-11" db="EMBL/GenBank/DDBJ databases">
        <title>Draft genome of Amycolatopsis RM579.</title>
        <authorList>
            <person name="Duangmal K."/>
            <person name="Mingma R."/>
        </authorList>
    </citation>
    <scope>NUCLEOTIDE SEQUENCE [LARGE SCALE GENOMIC DNA]</scope>
    <source>
        <strain evidence="10 11">RM579</strain>
    </source>
</reference>
<evidence type="ECO:0000313" key="10">
    <source>
        <dbReference type="EMBL" id="MTD58532.1"/>
    </source>
</evidence>
<dbReference type="SUPFAM" id="SSF161098">
    <property type="entry name" value="MetI-like"/>
    <property type="match status" value="1"/>
</dbReference>
<sequence length="321" mass="34491">MSLAPSRQQAGDVLDHTIPMTAGGPRRRQGSGLDRQRGRSGALLTLPAVAVVAALLVVPIGQALYYSMTDWDGFTARWVGPGTLSRLFANPAFWQVLRNNLLLLLIVPVAVLVPLGVATMLHAHIAGWKFFRSVYFVPASISWVVTGTFASRFFAQDGLLNHLLDDLGLHALRLDLLSHEHSALLAVGVTFVWSQLGPNTIIFVAGLANLDPALEEAARVDGAGPLRVFRSITLPQMARFIQFATVLTIVTAFTALFSLIFVMTGGGPGNGTTTLEFFVYQQAFSQGDFGYGAMLGVVLFGLVALITVIQFAIGRLLTKGN</sequence>
<dbReference type="Pfam" id="PF00528">
    <property type="entry name" value="BPD_transp_1"/>
    <property type="match status" value="1"/>
</dbReference>
<protein>
    <submittedName>
        <fullName evidence="10">ABC transporter permease subunit</fullName>
    </submittedName>
</protein>
<dbReference type="RefSeq" id="WP_154760613.1">
    <property type="nucleotide sequence ID" value="NZ_WMBA01000070.1"/>
</dbReference>
<evidence type="ECO:0000256" key="3">
    <source>
        <dbReference type="ARBA" id="ARBA00022475"/>
    </source>
</evidence>
<evidence type="ECO:0000256" key="4">
    <source>
        <dbReference type="ARBA" id="ARBA00022692"/>
    </source>
</evidence>
<comment type="similarity">
    <text evidence="7">Belongs to the binding-protein-dependent transport system permease family.</text>
</comment>
<evidence type="ECO:0000256" key="2">
    <source>
        <dbReference type="ARBA" id="ARBA00022448"/>
    </source>
</evidence>
<keyword evidence="11" id="KW-1185">Reference proteome</keyword>
<dbReference type="PROSITE" id="PS50928">
    <property type="entry name" value="ABC_TM1"/>
    <property type="match status" value="1"/>
</dbReference>
<dbReference type="InterPro" id="IPR035906">
    <property type="entry name" value="MetI-like_sf"/>
</dbReference>
<evidence type="ECO:0000259" key="9">
    <source>
        <dbReference type="PROSITE" id="PS50928"/>
    </source>
</evidence>
<dbReference type="PANTHER" id="PTHR30193:SF37">
    <property type="entry name" value="INNER MEMBRANE ABC TRANSPORTER PERMEASE PROTEIN YCJO"/>
    <property type="match status" value="1"/>
</dbReference>
<evidence type="ECO:0000313" key="11">
    <source>
        <dbReference type="Proteomes" id="UP000440096"/>
    </source>
</evidence>
<name>A0A6N7Z9X5_9PSEU</name>
<dbReference type="InterPro" id="IPR051393">
    <property type="entry name" value="ABC_transporter_permease"/>
</dbReference>
<evidence type="ECO:0000256" key="5">
    <source>
        <dbReference type="ARBA" id="ARBA00022989"/>
    </source>
</evidence>